<name>A0A9X2GDI9_9ACTN</name>
<sequence length="39" mass="4015">MPDDGDVDEDAEHAGEQGGGQMGDKRNRTVQRAVSAGTG</sequence>
<evidence type="ECO:0000313" key="2">
    <source>
        <dbReference type="EMBL" id="MCP2356901.1"/>
    </source>
</evidence>
<proteinExistence type="predicted"/>
<keyword evidence="3" id="KW-1185">Reference proteome</keyword>
<dbReference type="Proteomes" id="UP001139648">
    <property type="component" value="Unassembled WGS sequence"/>
</dbReference>
<organism evidence="2 3">
    <name type="scientific">Nonomuraea thailandensis</name>
    <dbReference type="NCBI Taxonomy" id="1188745"/>
    <lineage>
        <taxon>Bacteria</taxon>
        <taxon>Bacillati</taxon>
        <taxon>Actinomycetota</taxon>
        <taxon>Actinomycetes</taxon>
        <taxon>Streptosporangiales</taxon>
        <taxon>Streptosporangiaceae</taxon>
        <taxon>Nonomuraea</taxon>
    </lineage>
</organism>
<comment type="caution">
    <text evidence="2">The sequence shown here is derived from an EMBL/GenBank/DDBJ whole genome shotgun (WGS) entry which is preliminary data.</text>
</comment>
<feature type="compositionally biased region" description="Acidic residues" evidence="1">
    <location>
        <begin position="1"/>
        <end position="11"/>
    </location>
</feature>
<evidence type="ECO:0000313" key="3">
    <source>
        <dbReference type="Proteomes" id="UP001139648"/>
    </source>
</evidence>
<accession>A0A9X2GDI9</accession>
<evidence type="ECO:0000256" key="1">
    <source>
        <dbReference type="SAM" id="MobiDB-lite"/>
    </source>
</evidence>
<dbReference type="EMBL" id="JAMZEB010000002">
    <property type="protein sequence ID" value="MCP2356901.1"/>
    <property type="molecule type" value="Genomic_DNA"/>
</dbReference>
<reference evidence="2" key="1">
    <citation type="submission" date="2022-06" db="EMBL/GenBank/DDBJ databases">
        <title>Sequencing the genomes of 1000 actinobacteria strains.</title>
        <authorList>
            <person name="Klenk H.-P."/>
        </authorList>
    </citation>
    <scope>NUCLEOTIDE SEQUENCE</scope>
    <source>
        <strain evidence="2">DSM 46694</strain>
    </source>
</reference>
<dbReference type="AlphaFoldDB" id="A0A9X2GDI9"/>
<gene>
    <name evidence="2" type="ORF">HD597_003921</name>
</gene>
<protein>
    <submittedName>
        <fullName evidence="2">Uncharacterized protein</fullName>
    </submittedName>
</protein>
<feature type="region of interest" description="Disordered" evidence="1">
    <location>
        <begin position="1"/>
        <end position="39"/>
    </location>
</feature>